<protein>
    <submittedName>
        <fullName evidence="5">Protein-export protein SecB</fullName>
    </submittedName>
</protein>
<proteinExistence type="inferred from homology"/>
<dbReference type="GO" id="GO:0051262">
    <property type="term" value="P:protein tetramerization"/>
    <property type="evidence" value="ECO:0007669"/>
    <property type="project" value="InterPro"/>
</dbReference>
<sequence length="178" mass="19737">MIYMHLMLAVGWIRCCKPAASPLPRCGYCKPLSVYKDILTKGITHMSEQNSTEMAFQIQRIYTKDISFEAPNAPQVFQQEWQPEVKLDLDTASSHLADDVYEVVLRVTVTASLGEETAFLCEVQQAGIFSISGIEGTQLAHCLGAYCPNILFPYARECITSLVSPRYLPAVEPGTGKL</sequence>
<dbReference type="PANTHER" id="PTHR36918:SF1">
    <property type="entry name" value="PROTEIN-EXPORT PROTEIN SECB"/>
    <property type="match status" value="1"/>
</dbReference>
<keyword evidence="2" id="KW-0813">Transport</keyword>
<evidence type="ECO:0000256" key="2">
    <source>
        <dbReference type="ARBA" id="ARBA00022448"/>
    </source>
</evidence>
<evidence type="ECO:0000256" key="1">
    <source>
        <dbReference type="ARBA" id="ARBA00009990"/>
    </source>
</evidence>
<organism evidence="5">
    <name type="scientific">Serratia fonticola</name>
    <dbReference type="NCBI Taxonomy" id="47917"/>
    <lineage>
        <taxon>Bacteria</taxon>
        <taxon>Pseudomonadati</taxon>
        <taxon>Pseudomonadota</taxon>
        <taxon>Gammaproteobacteria</taxon>
        <taxon>Enterobacterales</taxon>
        <taxon>Yersiniaceae</taxon>
        <taxon>Serratia</taxon>
    </lineage>
</organism>
<dbReference type="NCBIfam" id="TIGR00809">
    <property type="entry name" value="secB"/>
    <property type="match status" value="1"/>
</dbReference>
<keyword evidence="3" id="KW-0653">Protein transport</keyword>
<dbReference type="CDD" id="cd00557">
    <property type="entry name" value="Translocase_SecB"/>
    <property type="match status" value="1"/>
</dbReference>
<dbReference type="PANTHER" id="PTHR36918">
    <property type="match status" value="1"/>
</dbReference>
<evidence type="ECO:0000256" key="4">
    <source>
        <dbReference type="ARBA" id="ARBA00023010"/>
    </source>
</evidence>
<dbReference type="GO" id="GO:0051082">
    <property type="term" value="F:unfolded protein binding"/>
    <property type="evidence" value="ECO:0007669"/>
    <property type="project" value="InterPro"/>
</dbReference>
<dbReference type="Gene3D" id="3.10.420.10">
    <property type="entry name" value="SecB-like"/>
    <property type="match status" value="1"/>
</dbReference>
<accession>A0A4U9TRP7</accession>
<comment type="similarity">
    <text evidence="1">Belongs to the SecB family.</text>
</comment>
<name>A0A4U9TRP7_SERFO</name>
<gene>
    <name evidence="5" type="primary">secB</name>
    <name evidence="5" type="ORF">NCTC12965_00658</name>
</gene>
<dbReference type="AlphaFoldDB" id="A0A4U9TRP7"/>
<reference evidence="5" key="1">
    <citation type="submission" date="2019-05" db="EMBL/GenBank/DDBJ databases">
        <authorList>
            <consortium name="Pathogen Informatics"/>
        </authorList>
    </citation>
    <scope>NUCLEOTIDE SEQUENCE [LARGE SCALE GENOMIC DNA]</scope>
    <source>
        <strain evidence="5">NCTC12965</strain>
    </source>
</reference>
<dbReference type="EMBL" id="CABEEZ010000019">
    <property type="protein sequence ID" value="VTR18854.1"/>
    <property type="molecule type" value="Genomic_DNA"/>
</dbReference>
<dbReference type="NCBIfam" id="NF004393">
    <property type="entry name" value="PRK05751.1-4"/>
    <property type="match status" value="1"/>
</dbReference>
<dbReference type="Pfam" id="PF02556">
    <property type="entry name" value="SecB"/>
    <property type="match status" value="1"/>
</dbReference>
<dbReference type="InterPro" id="IPR003708">
    <property type="entry name" value="SecB"/>
</dbReference>
<keyword evidence="4" id="KW-0811">Translocation</keyword>
<evidence type="ECO:0000313" key="5">
    <source>
        <dbReference type="EMBL" id="VTR18854.1"/>
    </source>
</evidence>
<dbReference type="InterPro" id="IPR035958">
    <property type="entry name" value="SecB-like_sf"/>
</dbReference>
<dbReference type="GO" id="GO:0015031">
    <property type="term" value="P:protein transport"/>
    <property type="evidence" value="ECO:0007669"/>
    <property type="project" value="UniProtKB-KW"/>
</dbReference>
<evidence type="ECO:0000256" key="3">
    <source>
        <dbReference type="ARBA" id="ARBA00022927"/>
    </source>
</evidence>
<dbReference type="SUPFAM" id="SSF54611">
    <property type="entry name" value="SecB-like"/>
    <property type="match status" value="1"/>
</dbReference>
<dbReference type="PRINTS" id="PR01594">
    <property type="entry name" value="SECBCHAPRONE"/>
</dbReference>